<sequence length="119" mass="13767">MNDPWHLYLMAVLYVLAGINHFINPRMYIKIMPPYIPAHRAMVYWSGVAEILLGMALCFPVTKDYAVYGIILMLLVFFTVHFHMLSSPEAGAGVPRWLLILRIPLQFLLIWWAVSYLSL</sequence>
<keyword evidence="1" id="KW-1133">Transmembrane helix</keyword>
<organism evidence="2 3">
    <name type="scientific">Sinomicrobium oceani</name>
    <dbReference type="NCBI Taxonomy" id="1150368"/>
    <lineage>
        <taxon>Bacteria</taxon>
        <taxon>Pseudomonadati</taxon>
        <taxon>Bacteroidota</taxon>
        <taxon>Flavobacteriia</taxon>
        <taxon>Flavobacteriales</taxon>
        <taxon>Flavobacteriaceae</taxon>
        <taxon>Sinomicrobium</taxon>
    </lineage>
</organism>
<feature type="transmembrane region" description="Helical" evidence="1">
    <location>
        <begin position="97"/>
        <end position="114"/>
    </location>
</feature>
<dbReference type="STRING" id="1150368.SAMN02927921_03043"/>
<dbReference type="EMBL" id="FPJE01000017">
    <property type="protein sequence ID" value="SFW65501.1"/>
    <property type="molecule type" value="Genomic_DNA"/>
</dbReference>
<evidence type="ECO:0000313" key="3">
    <source>
        <dbReference type="Proteomes" id="UP000182248"/>
    </source>
</evidence>
<proteinExistence type="predicted"/>
<dbReference type="Proteomes" id="UP000182248">
    <property type="component" value="Unassembled WGS sequence"/>
</dbReference>
<keyword evidence="3" id="KW-1185">Reference proteome</keyword>
<name>A0A1K1R0F0_9FLAO</name>
<feature type="transmembrane region" description="Helical" evidence="1">
    <location>
        <begin position="43"/>
        <end position="62"/>
    </location>
</feature>
<evidence type="ECO:0000313" key="2">
    <source>
        <dbReference type="EMBL" id="SFW65501.1"/>
    </source>
</evidence>
<keyword evidence="1" id="KW-0812">Transmembrane</keyword>
<feature type="transmembrane region" description="Helical" evidence="1">
    <location>
        <begin position="68"/>
        <end position="85"/>
    </location>
</feature>
<dbReference type="RefSeq" id="WP_072318239.1">
    <property type="nucleotide sequence ID" value="NZ_FPJE01000017.1"/>
</dbReference>
<dbReference type="AlphaFoldDB" id="A0A1K1R0F0"/>
<protein>
    <submittedName>
        <fullName evidence="2">Uncharacterized membrane protein</fullName>
    </submittedName>
</protein>
<keyword evidence="1" id="KW-0472">Membrane</keyword>
<gene>
    <name evidence="2" type="ORF">SAMN02927921_03043</name>
</gene>
<dbReference type="OrthoDB" id="327939at2"/>
<accession>A0A1K1R0F0</accession>
<feature type="transmembrane region" description="Helical" evidence="1">
    <location>
        <begin position="6"/>
        <end position="23"/>
    </location>
</feature>
<evidence type="ECO:0000256" key="1">
    <source>
        <dbReference type="SAM" id="Phobius"/>
    </source>
</evidence>
<dbReference type="PANTHER" id="PTHR36974">
    <property type="entry name" value="MEMBRANE PROTEIN-RELATED"/>
    <property type="match status" value="1"/>
</dbReference>
<reference evidence="2 3" key="1">
    <citation type="submission" date="2016-11" db="EMBL/GenBank/DDBJ databases">
        <authorList>
            <person name="Jaros S."/>
            <person name="Januszkiewicz K."/>
            <person name="Wedrychowicz H."/>
        </authorList>
    </citation>
    <scope>NUCLEOTIDE SEQUENCE [LARGE SCALE GENOMIC DNA]</scope>
    <source>
        <strain evidence="2 3">CGMCC 1.12145</strain>
    </source>
</reference>
<dbReference type="PANTHER" id="PTHR36974:SF1">
    <property type="entry name" value="DOXX FAMILY MEMBRANE PROTEIN"/>
    <property type="match status" value="1"/>
</dbReference>